<feature type="region of interest" description="Disordered" evidence="2">
    <location>
        <begin position="433"/>
        <end position="495"/>
    </location>
</feature>
<dbReference type="GO" id="GO:0045944">
    <property type="term" value="P:positive regulation of transcription by RNA polymerase II"/>
    <property type="evidence" value="ECO:0007669"/>
    <property type="project" value="InterPro"/>
</dbReference>
<protein>
    <submittedName>
        <fullName evidence="4">Sterol regulatory element-binding protein 1 like</fullName>
    </submittedName>
</protein>
<dbReference type="Proteomes" id="UP000689129">
    <property type="component" value="Unassembled WGS sequence"/>
</dbReference>
<feature type="compositionally biased region" description="Low complexity" evidence="2">
    <location>
        <begin position="95"/>
        <end position="112"/>
    </location>
</feature>
<name>A0A8I2ZA75_VERLO</name>
<dbReference type="InterPro" id="IPR011598">
    <property type="entry name" value="bHLH_dom"/>
</dbReference>
<dbReference type="PANTHER" id="PTHR47336">
    <property type="entry name" value="TRANSCRIPTION FACTOR HMS1-RELATED"/>
    <property type="match status" value="1"/>
</dbReference>
<feature type="compositionally biased region" description="Polar residues" evidence="2">
    <location>
        <begin position="368"/>
        <end position="389"/>
    </location>
</feature>
<sequence>MTDQASGAIYGFDDSNLGAQPPFIDDNAAQRVKTDPSQSNIATSNQADTDNQFLYDSSNWAYQDTPSYDSFNFAAASSAADSVPLFQTASWDVAPAPQQQQQASPSTGTSATYDQSNTSSSGYYPNHTINNSNNAAQASLRQGAPQRYNAPGGETLNLLTPAQQEKLRSIAMPAHLQYNSPKSEPSPGSAAAGALSSPDGTDQFGKPLSRKRKSSADAEDDEDELDEDGNQPVKKTAHNMIEKRYRTNLNDKIAALRDSVPSLRIMSKSARGEDTTEDREELHGLTPAHKLNKATVLSKATEYIRHLEKRNNRLLDENGAMQARIAAFAAASSAADSVPLFQTASWDVAPAPQQQQQASPSTGTSATYDQSNNTSSSGYYPNPTINNSNNAAQASLRQGAPQRYNAPGGETLNLLTPAQQEKLRSIAMPAHLQYNSPKSEPSPGSAAAGALSSPDGTDQFGKPLSRKRKSSADAEDDEDELDEDGNQPVKKTAHNMIEKRYRTNLNDKIAALRDSVPSLRIMSKSARGEDTTEDREELHGLTPAHKLNKATVLSKATEYIRHLEKRNNRLLDENGAMQARIAAFEKLFMAGAMTGAMSPMQQPPTPMQYPQDQYINTPMGTPRGDAPQGMMTVPEDMKRIIAAQMAAGQPYPVPQQQFRGNPGLLRQQQIQQQQQAQQGARWGNNAPYFGKLMVGSLAGLMIIEAVRTEEQSNETPEGRGLFAVPMQLLSALKSSNFHVAGHVIPAAHFISHLKVLLFFGIFLTVFMPSLFAPSDKKQKKGAEQMSSSLEPAPSLASPIHVRRQAWLTAIQTVWVPKHNFFLEAAALILKTMKLSLRNTIGVHGYQALTGFTEEQEAARVKAWSIALDAQLAGGDVEVNKSRLTLTLLASGTLPDTPLRSMLKALHIRVLLWDLGSRGIHNTIATKLARSRWNEAKQLNRILTQQRRVSEQANDDELPEHLAALLEQECDNVLNCHIIRRAYNLAWNLPTTENANEQTEGMDAVVDDQAVRSPMDAVAAWWSSQEVQRALTASLSAGKDETESQKVVSGHLDNALKAAPVASGAQARALVARAVLVDEKRGASIASAIQTVQPGVVQAPINDIVSPILDSSSPAVQTPDVQVALRCAMAIAHLQRFKAGPAPRESTQLVEKLAQPSVTASMSLLGCTALFKLMTELHTHPSAAEAFSTSLERLAGSLRIWIGSTPGEQCGLDQDVRHKMVDRCLSITRSVVGMETDTGYGSMSECEEELGC</sequence>
<dbReference type="GO" id="GO:0046983">
    <property type="term" value="F:protein dimerization activity"/>
    <property type="evidence" value="ECO:0007669"/>
    <property type="project" value="InterPro"/>
</dbReference>
<organism evidence="4 5">
    <name type="scientific">Verticillium longisporum</name>
    <name type="common">Verticillium dahliae var. longisporum</name>
    <dbReference type="NCBI Taxonomy" id="100787"/>
    <lineage>
        <taxon>Eukaryota</taxon>
        <taxon>Fungi</taxon>
        <taxon>Dikarya</taxon>
        <taxon>Ascomycota</taxon>
        <taxon>Pezizomycotina</taxon>
        <taxon>Sordariomycetes</taxon>
        <taxon>Hypocreomycetidae</taxon>
        <taxon>Glomerellales</taxon>
        <taxon>Plectosphaerellaceae</taxon>
        <taxon>Verticillium</taxon>
    </lineage>
</organism>
<dbReference type="EMBL" id="JAEMWZ010000330">
    <property type="protein sequence ID" value="KAG7124416.1"/>
    <property type="molecule type" value="Genomic_DNA"/>
</dbReference>
<dbReference type="OrthoDB" id="2133190at2759"/>
<dbReference type="GO" id="GO:0032933">
    <property type="term" value="P:SREBP signaling pathway"/>
    <property type="evidence" value="ECO:0007669"/>
    <property type="project" value="InterPro"/>
</dbReference>
<feature type="domain" description="BHLH" evidence="3">
    <location>
        <begin position="489"/>
        <end position="563"/>
    </location>
</feature>
<evidence type="ECO:0000313" key="4">
    <source>
        <dbReference type="EMBL" id="KAG7124416.1"/>
    </source>
</evidence>
<dbReference type="SMART" id="SM00353">
    <property type="entry name" value="HLH"/>
    <property type="match status" value="2"/>
</dbReference>
<feature type="compositionally biased region" description="Acidic residues" evidence="2">
    <location>
        <begin position="217"/>
        <end position="229"/>
    </location>
</feature>
<evidence type="ECO:0000256" key="1">
    <source>
        <dbReference type="SAM" id="Coils"/>
    </source>
</evidence>
<dbReference type="Pfam" id="PF09427">
    <property type="entry name" value="DUF2014"/>
    <property type="match status" value="1"/>
</dbReference>
<proteinExistence type="predicted"/>
<evidence type="ECO:0000256" key="2">
    <source>
        <dbReference type="SAM" id="MobiDB-lite"/>
    </source>
</evidence>
<gene>
    <name evidence="4" type="ORF">HYQ45_013599</name>
</gene>
<feature type="region of interest" description="Disordered" evidence="2">
    <location>
        <begin position="177"/>
        <end position="237"/>
    </location>
</feature>
<feature type="coiled-coil region" evidence="1">
    <location>
        <begin position="553"/>
        <end position="580"/>
    </location>
</feature>
<dbReference type="PANTHER" id="PTHR47336:SF2">
    <property type="entry name" value="TRANSCRIPTION FACTOR HMS1-RELATED"/>
    <property type="match status" value="1"/>
</dbReference>
<feature type="compositionally biased region" description="Low complexity" evidence="2">
    <location>
        <begin position="350"/>
        <end position="367"/>
    </location>
</feature>
<feature type="compositionally biased region" description="Low complexity" evidence="2">
    <location>
        <begin position="180"/>
        <end position="198"/>
    </location>
</feature>
<dbReference type="PROSITE" id="PS50888">
    <property type="entry name" value="BHLH"/>
    <property type="match status" value="2"/>
</dbReference>
<feature type="compositionally biased region" description="Polar residues" evidence="2">
    <location>
        <begin position="35"/>
        <end position="49"/>
    </location>
</feature>
<dbReference type="AlphaFoldDB" id="A0A8I2ZA75"/>
<feature type="compositionally biased region" description="Low complexity" evidence="2">
    <location>
        <begin position="436"/>
        <end position="454"/>
    </location>
</feature>
<dbReference type="Pfam" id="PF00010">
    <property type="entry name" value="HLH"/>
    <property type="match status" value="2"/>
</dbReference>
<comment type="caution">
    <text evidence="4">The sequence shown here is derived from an EMBL/GenBank/DDBJ whole genome shotgun (WGS) entry which is preliminary data.</text>
</comment>
<dbReference type="InterPro" id="IPR052099">
    <property type="entry name" value="Regulatory_TF_Diverse"/>
</dbReference>
<feature type="domain" description="BHLH" evidence="3">
    <location>
        <begin position="233"/>
        <end position="307"/>
    </location>
</feature>
<dbReference type="CDD" id="cd11399">
    <property type="entry name" value="bHLHzip_scHMS1_like"/>
    <property type="match status" value="2"/>
</dbReference>
<accession>A0A8I2ZA75</accession>
<feature type="coiled-coil region" evidence="1">
    <location>
        <begin position="297"/>
        <end position="324"/>
    </location>
</feature>
<feature type="region of interest" description="Disordered" evidence="2">
    <location>
        <begin position="350"/>
        <end position="389"/>
    </location>
</feature>
<feature type="compositionally biased region" description="Polar residues" evidence="2">
    <location>
        <begin position="113"/>
        <end position="131"/>
    </location>
</feature>
<evidence type="ECO:0000259" key="3">
    <source>
        <dbReference type="PROSITE" id="PS50888"/>
    </source>
</evidence>
<dbReference type="InterPro" id="IPR019006">
    <property type="entry name" value="Sre1_C"/>
</dbReference>
<reference evidence="4" key="1">
    <citation type="journal article" date="2021" name="Mol. Plant Pathol.">
        <title>A 20-kb lineage-specific genomic region tames virulence in pathogenic amphidiploid Verticillium longisporum.</title>
        <authorList>
            <person name="Harting R."/>
            <person name="Starke J."/>
            <person name="Kusch H."/>
            <person name="Poggeler S."/>
            <person name="Maurus I."/>
            <person name="Schluter R."/>
            <person name="Landesfeind M."/>
            <person name="Bulla I."/>
            <person name="Nowrousian M."/>
            <person name="de Jonge R."/>
            <person name="Stahlhut G."/>
            <person name="Hoff K.J."/>
            <person name="Asshauer K.P."/>
            <person name="Thurmer A."/>
            <person name="Stanke M."/>
            <person name="Daniel R."/>
            <person name="Morgenstern B."/>
            <person name="Thomma B.P.H.J."/>
            <person name="Kronstad J.W."/>
            <person name="Braus-Stromeyer S.A."/>
            <person name="Braus G.H."/>
        </authorList>
    </citation>
    <scope>NUCLEOTIDE SEQUENCE</scope>
    <source>
        <strain evidence="4">Vl32</strain>
    </source>
</reference>
<feature type="region of interest" description="Disordered" evidence="2">
    <location>
        <begin position="1"/>
        <end position="23"/>
    </location>
</feature>
<feature type="region of interest" description="Disordered" evidence="2">
    <location>
        <begin position="30"/>
        <end position="49"/>
    </location>
</feature>
<evidence type="ECO:0000313" key="5">
    <source>
        <dbReference type="Proteomes" id="UP000689129"/>
    </source>
</evidence>
<keyword evidence="1" id="KW-0175">Coiled coil</keyword>
<feature type="region of interest" description="Disordered" evidence="2">
    <location>
        <begin position="95"/>
        <end position="131"/>
    </location>
</feature>
<feature type="compositionally biased region" description="Acidic residues" evidence="2">
    <location>
        <begin position="473"/>
        <end position="485"/>
    </location>
</feature>